<dbReference type="Gene3D" id="3.40.50.300">
    <property type="entry name" value="P-loop containing nucleotide triphosphate hydrolases"/>
    <property type="match status" value="1"/>
</dbReference>
<dbReference type="PROSITE" id="PS50837">
    <property type="entry name" value="NACHT"/>
    <property type="match status" value="1"/>
</dbReference>
<proteinExistence type="predicted"/>
<evidence type="ECO:0000259" key="1">
    <source>
        <dbReference type="PROSITE" id="PS50837"/>
    </source>
</evidence>
<protein>
    <recommendedName>
        <fullName evidence="1">NACHT domain-containing protein</fullName>
    </recommendedName>
</protein>
<accession>A0A8S2DD24</accession>
<dbReference type="SUPFAM" id="SSF52540">
    <property type="entry name" value="P-loop containing nucleoside triphosphate hydrolases"/>
    <property type="match status" value="1"/>
</dbReference>
<dbReference type="Proteomes" id="UP000677228">
    <property type="component" value="Unassembled WGS sequence"/>
</dbReference>
<dbReference type="Proteomes" id="UP000682733">
    <property type="component" value="Unassembled WGS sequence"/>
</dbReference>
<evidence type="ECO:0000313" key="3">
    <source>
        <dbReference type="EMBL" id="CAF3706909.1"/>
    </source>
</evidence>
<reference evidence="2" key="1">
    <citation type="submission" date="2021-02" db="EMBL/GenBank/DDBJ databases">
        <authorList>
            <person name="Nowell W R."/>
        </authorList>
    </citation>
    <scope>NUCLEOTIDE SEQUENCE</scope>
</reference>
<sequence>MSEIEQVRTLLRALLTHTREQQQNKKIQQNVRLTLQVFAEDIQSLLDQPVHEPIKHEWIRLFCRRAERIRLKHNYVNEPEWKRRREAIACLLNMNGEQVIRTDDPVWTCFVTTMKFERALEERAELSTKRVVHHVDYNRRSVRSYLLKVISFHSKIKVDGLNVTTEDILKRLSLHSDESNLTAAQTIFLQEKLGSLFIPLDCSRRQFLIMKVKNTSENIADSRTFIPSINIQKSADSERRYLGELLQTNRWIMLLGVPGSGKTSLLRWLSLRYASSAIEEFKRVYLNDIELAPVRIPILICVGEFAEWLAGKPAATLFDYIGHQTWLGERYMSEEHEKALKYAVLQGRTLILLDGLDRVVTFEQQARIRCLVGDFIGKYVRSHGQVSAFDDTVLVHTEDDYVKDMGKANQIIITSRLVEYLLHPWNNGAIQHYVLSTLTKNESVHFVKHWSSEVESEVIRRTIANSITFEASQRSGEIICFDAVSILQNLLDEGDEDDVELTLSEHWWNKQYQSEHVLSIPVVLSIFHNDKTKYFHVVLTIYYQLAFHQSKDFQLISGANRLWGYVLHEMNDKLSNYGIRLTFEKLSINQVHLT</sequence>
<organism evidence="2 4">
    <name type="scientific">Didymodactylos carnosus</name>
    <dbReference type="NCBI Taxonomy" id="1234261"/>
    <lineage>
        <taxon>Eukaryota</taxon>
        <taxon>Metazoa</taxon>
        <taxon>Spiralia</taxon>
        <taxon>Gnathifera</taxon>
        <taxon>Rotifera</taxon>
        <taxon>Eurotatoria</taxon>
        <taxon>Bdelloidea</taxon>
        <taxon>Philodinida</taxon>
        <taxon>Philodinidae</taxon>
        <taxon>Didymodactylos</taxon>
    </lineage>
</organism>
<dbReference type="InterPro" id="IPR027417">
    <property type="entry name" value="P-loop_NTPase"/>
</dbReference>
<name>A0A8S2DD24_9BILA</name>
<gene>
    <name evidence="2" type="ORF">OVA965_LOCUS11106</name>
    <name evidence="3" type="ORF">TMI583_LOCUS11102</name>
</gene>
<evidence type="ECO:0000313" key="4">
    <source>
        <dbReference type="Proteomes" id="UP000677228"/>
    </source>
</evidence>
<dbReference type="EMBL" id="CAJOBA010004227">
    <property type="protein sequence ID" value="CAF3706909.1"/>
    <property type="molecule type" value="Genomic_DNA"/>
</dbReference>
<comment type="caution">
    <text evidence="2">The sequence shown here is derived from an EMBL/GenBank/DDBJ whole genome shotgun (WGS) entry which is preliminary data.</text>
</comment>
<feature type="domain" description="NACHT" evidence="1">
    <location>
        <begin position="250"/>
        <end position="361"/>
    </location>
</feature>
<evidence type="ECO:0000313" key="2">
    <source>
        <dbReference type="EMBL" id="CAF0930207.1"/>
    </source>
</evidence>
<dbReference type="EMBL" id="CAJNOK010004225">
    <property type="protein sequence ID" value="CAF0930207.1"/>
    <property type="molecule type" value="Genomic_DNA"/>
</dbReference>
<dbReference type="AlphaFoldDB" id="A0A8S2DD24"/>
<dbReference type="InterPro" id="IPR007111">
    <property type="entry name" value="NACHT_NTPase"/>
</dbReference>